<evidence type="ECO:0000259" key="5">
    <source>
        <dbReference type="PROSITE" id="PS50211"/>
    </source>
</evidence>
<evidence type="ECO:0000259" key="4">
    <source>
        <dbReference type="PROSITE" id="PS50081"/>
    </source>
</evidence>
<feature type="region of interest" description="Disordered" evidence="3">
    <location>
        <begin position="666"/>
        <end position="692"/>
    </location>
</feature>
<evidence type="ECO:0000256" key="3">
    <source>
        <dbReference type="SAM" id="MobiDB-lite"/>
    </source>
</evidence>
<gene>
    <name evidence="6" type="ORF">AMAG_06224</name>
</gene>
<dbReference type="Proteomes" id="UP000054350">
    <property type="component" value="Unassembled WGS sequence"/>
</dbReference>
<dbReference type="InterPro" id="IPR002219">
    <property type="entry name" value="PKC_DAG/PE"/>
</dbReference>
<dbReference type="InterPro" id="IPR005113">
    <property type="entry name" value="uDENN_dom"/>
</dbReference>
<dbReference type="Pfam" id="PF02141">
    <property type="entry name" value="DENN"/>
    <property type="match status" value="1"/>
</dbReference>
<dbReference type="SMART" id="SM00800">
    <property type="entry name" value="uDENN"/>
    <property type="match status" value="1"/>
</dbReference>
<dbReference type="VEuPathDB" id="FungiDB:AMAG_06224"/>
<feature type="domain" description="UDENN" evidence="5">
    <location>
        <begin position="192"/>
        <end position="866"/>
    </location>
</feature>
<keyword evidence="7" id="KW-1185">Reference proteome</keyword>
<evidence type="ECO:0000313" key="6">
    <source>
        <dbReference type="EMBL" id="KNE61394.1"/>
    </source>
</evidence>
<dbReference type="InterPro" id="IPR001194">
    <property type="entry name" value="cDENN_dom"/>
</dbReference>
<evidence type="ECO:0008006" key="8">
    <source>
        <dbReference type="Google" id="ProtNLM"/>
    </source>
</evidence>
<reference evidence="6 7" key="1">
    <citation type="submission" date="2009-11" db="EMBL/GenBank/DDBJ databases">
        <title>Annotation of Allomyces macrogynus ATCC 38327.</title>
        <authorList>
            <consortium name="The Broad Institute Genome Sequencing Platform"/>
            <person name="Russ C."/>
            <person name="Cuomo C."/>
            <person name="Burger G."/>
            <person name="Gray M.W."/>
            <person name="Holland P.W.H."/>
            <person name="King N."/>
            <person name="Lang F.B.F."/>
            <person name="Roger A.J."/>
            <person name="Ruiz-Trillo I."/>
            <person name="Young S.K."/>
            <person name="Zeng Q."/>
            <person name="Gargeya S."/>
            <person name="Fitzgerald M."/>
            <person name="Haas B."/>
            <person name="Abouelleil A."/>
            <person name="Alvarado L."/>
            <person name="Arachchi H.M."/>
            <person name="Berlin A."/>
            <person name="Chapman S.B."/>
            <person name="Gearin G."/>
            <person name="Goldberg J."/>
            <person name="Griggs A."/>
            <person name="Gujja S."/>
            <person name="Hansen M."/>
            <person name="Heiman D."/>
            <person name="Howarth C."/>
            <person name="Larimer J."/>
            <person name="Lui A."/>
            <person name="MacDonald P.J.P."/>
            <person name="McCowen C."/>
            <person name="Montmayeur A."/>
            <person name="Murphy C."/>
            <person name="Neiman D."/>
            <person name="Pearson M."/>
            <person name="Priest M."/>
            <person name="Roberts A."/>
            <person name="Saif S."/>
            <person name="Shea T."/>
            <person name="Sisk P."/>
            <person name="Stolte C."/>
            <person name="Sykes S."/>
            <person name="Wortman J."/>
            <person name="Nusbaum C."/>
            <person name="Birren B."/>
        </authorList>
    </citation>
    <scope>NUCLEOTIDE SEQUENCE [LARGE SCALE GENOMIC DNA]</scope>
    <source>
        <strain evidence="6 7">ATCC 38327</strain>
    </source>
</reference>
<name>A0A0L0SG21_ALLM3</name>
<feature type="region of interest" description="Disordered" evidence="3">
    <location>
        <begin position="127"/>
        <end position="169"/>
    </location>
</feature>
<organism evidence="6 7">
    <name type="scientific">Allomyces macrogynus (strain ATCC 38327)</name>
    <name type="common">Allomyces javanicus var. macrogynus</name>
    <dbReference type="NCBI Taxonomy" id="578462"/>
    <lineage>
        <taxon>Eukaryota</taxon>
        <taxon>Fungi</taxon>
        <taxon>Fungi incertae sedis</taxon>
        <taxon>Blastocladiomycota</taxon>
        <taxon>Blastocladiomycetes</taxon>
        <taxon>Blastocladiales</taxon>
        <taxon>Blastocladiaceae</taxon>
        <taxon>Allomyces</taxon>
    </lineage>
</organism>
<dbReference type="SMART" id="SM00801">
    <property type="entry name" value="dDENN"/>
    <property type="match status" value="1"/>
</dbReference>
<dbReference type="InterPro" id="IPR046349">
    <property type="entry name" value="C1-like_sf"/>
</dbReference>
<dbReference type="InterPro" id="IPR051696">
    <property type="entry name" value="DENN_Domain_GEFs"/>
</dbReference>
<dbReference type="SMART" id="SM00799">
    <property type="entry name" value="DENN"/>
    <property type="match status" value="1"/>
</dbReference>
<feature type="domain" description="Phorbol-ester/DAG-type" evidence="4">
    <location>
        <begin position="742"/>
        <end position="793"/>
    </location>
</feature>
<feature type="compositionally biased region" description="Pro residues" evidence="3">
    <location>
        <begin position="681"/>
        <end position="691"/>
    </location>
</feature>
<dbReference type="Gene3D" id="3.30.450.200">
    <property type="match status" value="1"/>
</dbReference>
<dbReference type="EMBL" id="GG745338">
    <property type="protein sequence ID" value="KNE61394.1"/>
    <property type="molecule type" value="Genomic_DNA"/>
</dbReference>
<dbReference type="PANTHER" id="PTHR12296:SF21">
    <property type="entry name" value="DENN DOMAIN-CONTAINING PROTEIN 3"/>
    <property type="match status" value="1"/>
</dbReference>
<evidence type="ECO:0000256" key="1">
    <source>
        <dbReference type="ARBA" id="ARBA00022723"/>
    </source>
</evidence>
<keyword evidence="1" id="KW-0479">Metal-binding</keyword>
<dbReference type="Gene3D" id="3.40.50.11500">
    <property type="match status" value="1"/>
</dbReference>
<dbReference type="OrthoDB" id="6019893at2759"/>
<dbReference type="OMA" id="RCEEWRK"/>
<protein>
    <recommendedName>
        <fullName evidence="8">UDENN domain-containing protein</fullName>
    </recommendedName>
</protein>
<dbReference type="GO" id="GO:0046872">
    <property type="term" value="F:metal ion binding"/>
    <property type="evidence" value="ECO:0007669"/>
    <property type="project" value="UniProtKB-KW"/>
</dbReference>
<feature type="region of interest" description="Disordered" evidence="3">
    <location>
        <begin position="612"/>
        <end position="633"/>
    </location>
</feature>
<dbReference type="GO" id="GO:0032483">
    <property type="term" value="P:regulation of Rab protein signal transduction"/>
    <property type="evidence" value="ECO:0007669"/>
    <property type="project" value="TreeGrafter"/>
</dbReference>
<dbReference type="PROSITE" id="PS50081">
    <property type="entry name" value="ZF_DAG_PE_2"/>
    <property type="match status" value="1"/>
</dbReference>
<proteinExistence type="predicted"/>
<dbReference type="GO" id="GO:0031410">
    <property type="term" value="C:cytoplasmic vesicle"/>
    <property type="evidence" value="ECO:0007669"/>
    <property type="project" value="TreeGrafter"/>
</dbReference>
<dbReference type="InterPro" id="IPR037516">
    <property type="entry name" value="Tripartite_DENN"/>
</dbReference>
<evidence type="ECO:0000313" key="7">
    <source>
        <dbReference type="Proteomes" id="UP000054350"/>
    </source>
</evidence>
<evidence type="ECO:0000256" key="2">
    <source>
        <dbReference type="ARBA" id="ARBA00022833"/>
    </source>
</evidence>
<dbReference type="eggNOG" id="ENOG502QQUM">
    <property type="taxonomic scope" value="Eukaryota"/>
</dbReference>
<dbReference type="AlphaFoldDB" id="A0A0L0SG21"/>
<dbReference type="PROSITE" id="PS50211">
    <property type="entry name" value="DENN"/>
    <property type="match status" value="1"/>
</dbReference>
<dbReference type="Pfam" id="PF03456">
    <property type="entry name" value="uDENN"/>
    <property type="match status" value="1"/>
</dbReference>
<dbReference type="PANTHER" id="PTHR12296">
    <property type="entry name" value="DENN DOMAIN-CONTAINING PROTEIN 4"/>
    <property type="match status" value="1"/>
</dbReference>
<keyword evidence="2" id="KW-0862">Zinc</keyword>
<dbReference type="SUPFAM" id="SSF57889">
    <property type="entry name" value="Cysteine-rich domain"/>
    <property type="match status" value="1"/>
</dbReference>
<dbReference type="InterPro" id="IPR005112">
    <property type="entry name" value="dDENN_dom"/>
</dbReference>
<sequence>MAHAHAHQLRPVDRFVQVGFPPDGSIAKLRVPPRWTDDDLRMRVLPSATGDLHGSIASLSALATSSAAAVPPIDALPLHPATTAAGTAFASRRSTVDHAVLSFIKSPTDAPNMAALLAAASAKAAAESDPTPTASPAAVPDASLASAAPPTTAPGPDGAPSTPSQPTLSLARTRTNTNVGAAPAADPASPAAAVNKKPPHPVEFSYLPTLIDCFPPVEDGEKTPDYLQHVPLFCFPDFMRIVESPTMPPTPTNHSFTLTKEDGTKLHCACLITWEKPTGQLKTAIKYQSRAWYVRNINAADLEYLTHLRQQIQSQRSILAQLAPITEDDQLAMTLALDKLRLFTDLMRPFLTNASVDVEQLWVPRAQCLISALPIYDLMTDYLNCVHWGIMDNNGSTLTLEACLTNLIYEVPVPPPGRRELVIRAHSHDLHFSRPPLNDIPSLKNISFYPLFRTLPMEDIVFLLECILNEKRILFVSKHASLLNLTIQSLLLVMFPFTWFHPVISVVPFQLLSYLEAPVPFIMGLLACHLPLCDNLDDVVICHLDDGTVQRRVTKPSIPLPSRRRAKLLHRLRASCQVAVAGPPLHVTEAFPLGRLVARSLQSQVPATAVRNGSAASLGSPGTSPTSLASADSDEVTVPAAASALSATARRAASAGAARFFRRKSSLTSDASSANRDRGTPSPPLPAPPPAALAASAAPSVYTLATVSSRFSSPARRLTTTTGTPASIVAVAPTAPKKWVEGHALVEVMVRFPVAGSVCAQCDSGPGGATLWRCDACGMQVHGDCTAKVLDWCPKAFDEGRVRRAFLKCFVSLLKNYRGFLGPSGMDTEGWINAQEADAQPFVRMLVETQAWMQFVQERVAPVEVGEGGGGQQQQAAVDHEVIFLDEMIKVKRSKFSFARVDTSFFKDASLAVTTQYQCLAPQPSVQTQVHTSFPLTSRAVAAQYPARVPDPLVTPQEEIMLTLYSAKLARQAKRPAGSVSSSEWLKKTAAQLATTLKAAAADPSAEIPLPISAGGETAAAVTRALVEERITMAWNTLKAHDFAHALASREDYVIKKRQLSEVAQALNELLLTCEQADLDDIVLITSQISKLVAHLDHEYATVFGPDVAAPSPLPPKLAVSIPSFSFEDLKAVPNVSSAGV</sequence>
<feature type="compositionally biased region" description="Polar residues" evidence="3">
    <location>
        <begin position="614"/>
        <end position="630"/>
    </location>
</feature>
<dbReference type="InterPro" id="IPR043153">
    <property type="entry name" value="DENN_C"/>
</dbReference>
<feature type="compositionally biased region" description="Low complexity" evidence="3">
    <location>
        <begin position="134"/>
        <end position="164"/>
    </location>
</feature>
<reference evidence="6 7" key="2">
    <citation type="submission" date="2009-11" db="EMBL/GenBank/DDBJ databases">
        <title>The Genome Sequence of Allomyces macrogynus strain ATCC 38327.</title>
        <authorList>
            <consortium name="The Broad Institute Genome Sequencing Platform"/>
            <person name="Russ C."/>
            <person name="Cuomo C."/>
            <person name="Shea T."/>
            <person name="Young S.K."/>
            <person name="Zeng Q."/>
            <person name="Koehrsen M."/>
            <person name="Haas B."/>
            <person name="Borodovsky M."/>
            <person name="Guigo R."/>
            <person name="Alvarado L."/>
            <person name="Berlin A."/>
            <person name="Borenstein D."/>
            <person name="Chen Z."/>
            <person name="Engels R."/>
            <person name="Freedman E."/>
            <person name="Gellesch M."/>
            <person name="Goldberg J."/>
            <person name="Griggs A."/>
            <person name="Gujja S."/>
            <person name="Heiman D."/>
            <person name="Hepburn T."/>
            <person name="Howarth C."/>
            <person name="Jen D."/>
            <person name="Larson L."/>
            <person name="Lewis B."/>
            <person name="Mehta T."/>
            <person name="Park D."/>
            <person name="Pearson M."/>
            <person name="Roberts A."/>
            <person name="Saif S."/>
            <person name="Shenoy N."/>
            <person name="Sisk P."/>
            <person name="Stolte C."/>
            <person name="Sykes S."/>
            <person name="Walk T."/>
            <person name="White J."/>
            <person name="Yandava C."/>
            <person name="Burger G."/>
            <person name="Gray M.W."/>
            <person name="Holland P.W.H."/>
            <person name="King N."/>
            <person name="Lang F.B.F."/>
            <person name="Roger A.J."/>
            <person name="Ruiz-Trillo I."/>
            <person name="Lander E."/>
            <person name="Nusbaum C."/>
        </authorList>
    </citation>
    <scope>NUCLEOTIDE SEQUENCE [LARGE SCALE GENOMIC DNA]</scope>
    <source>
        <strain evidence="6 7">ATCC 38327</strain>
    </source>
</reference>
<accession>A0A0L0SG21</accession>